<evidence type="ECO:0000313" key="1">
    <source>
        <dbReference type="EMBL" id="MFC3832307.1"/>
    </source>
</evidence>
<name>A0ABV7Z4H7_9DEIO</name>
<comment type="caution">
    <text evidence="1">The sequence shown here is derived from an EMBL/GenBank/DDBJ whole genome shotgun (WGS) entry which is preliminary data.</text>
</comment>
<sequence>MRSTEKQHGWRGGRTVALGLLLGVTALAATVTRISVNGRVVPGTVVDIGGQTYVPVSALKAAGFTVGTSGTTLTISTAAKAPAAGTVPGGSQPLTALSGCLNQTLFNGVWRVKFSNLRLVPEGSGARWHLDLEVRNGTAKMMTGADGLLMADSLHLAFLAPDGTPMNWGTTDELNGQKFTFSQLPPSGVWRGVVTTIDGNDARTGRPPTKLLWRVDLSEGGDFARALPWGVKDPSFRVDLTCTK</sequence>
<dbReference type="RefSeq" id="WP_322474270.1">
    <property type="nucleotide sequence ID" value="NZ_JBHRZG010000006.1"/>
</dbReference>
<proteinExistence type="predicted"/>
<accession>A0ABV7Z4H7</accession>
<reference evidence="2" key="1">
    <citation type="journal article" date="2019" name="Int. J. Syst. Evol. Microbiol.">
        <title>The Global Catalogue of Microorganisms (GCM) 10K type strain sequencing project: providing services to taxonomists for standard genome sequencing and annotation.</title>
        <authorList>
            <consortium name="The Broad Institute Genomics Platform"/>
            <consortium name="The Broad Institute Genome Sequencing Center for Infectious Disease"/>
            <person name="Wu L."/>
            <person name="Ma J."/>
        </authorList>
    </citation>
    <scope>NUCLEOTIDE SEQUENCE [LARGE SCALE GENOMIC DNA]</scope>
    <source>
        <strain evidence="2">CCTCC AB 2017081</strain>
    </source>
</reference>
<organism evidence="1 2">
    <name type="scientific">Deinococcus rufus</name>
    <dbReference type="NCBI Taxonomy" id="2136097"/>
    <lineage>
        <taxon>Bacteria</taxon>
        <taxon>Thermotogati</taxon>
        <taxon>Deinococcota</taxon>
        <taxon>Deinococci</taxon>
        <taxon>Deinococcales</taxon>
        <taxon>Deinococcaceae</taxon>
        <taxon>Deinococcus</taxon>
    </lineage>
</organism>
<keyword evidence="2" id="KW-1185">Reference proteome</keyword>
<evidence type="ECO:0008006" key="3">
    <source>
        <dbReference type="Google" id="ProtNLM"/>
    </source>
</evidence>
<dbReference type="EMBL" id="JBHRZG010000006">
    <property type="protein sequence ID" value="MFC3832307.1"/>
    <property type="molecule type" value="Genomic_DNA"/>
</dbReference>
<protein>
    <recommendedName>
        <fullName evidence="3">Copper amine oxidase-like N-terminal domain-containing protein</fullName>
    </recommendedName>
</protein>
<evidence type="ECO:0000313" key="2">
    <source>
        <dbReference type="Proteomes" id="UP001595803"/>
    </source>
</evidence>
<dbReference type="Proteomes" id="UP001595803">
    <property type="component" value="Unassembled WGS sequence"/>
</dbReference>
<gene>
    <name evidence="1" type="ORF">ACFOSB_05510</name>
</gene>